<reference evidence="3 4" key="1">
    <citation type="submission" date="2017-09" db="EMBL/GenBank/DDBJ databases">
        <authorList>
            <person name="Ehlers B."/>
            <person name="Leendertz F.H."/>
        </authorList>
    </citation>
    <scope>NUCLEOTIDE SEQUENCE [LARGE SCALE GENOMIC DNA]</scope>
    <source>
        <strain evidence="3 4">USBA 140</strain>
    </source>
</reference>
<dbReference type="Proteomes" id="UP000219621">
    <property type="component" value="Unassembled WGS sequence"/>
</dbReference>
<feature type="binding site" evidence="2">
    <location>
        <position position="65"/>
    </location>
    <ligand>
        <name>Fe cation</name>
        <dbReference type="ChEBI" id="CHEBI:24875"/>
    </ligand>
</feature>
<keyword evidence="2" id="KW-0408">Iron</keyword>
<protein>
    <submittedName>
        <fullName evidence="3">Coenzyme F420-reducing hydrogenase, alpha subunit</fullName>
    </submittedName>
</protein>
<dbReference type="PANTHER" id="PTHR43600">
    <property type="entry name" value="COENZYME F420 HYDROGENASE, SUBUNIT ALPHA"/>
    <property type="match status" value="1"/>
</dbReference>
<comment type="cofactor">
    <cofactor evidence="2">
        <name>Ni(2+)</name>
        <dbReference type="ChEBI" id="CHEBI:49786"/>
    </cofactor>
</comment>
<sequence length="429" mass="47412">MTRRIKVEALARVEGEGALDVTVRDGRVTALHFRIFEPPRFFEALLRGRPYSDAPDITSRICGICPIAYQLGAAQAMEDAFGVVVSPEIEALRRLVYCGEWIESHVLHVAMLHAPDFLGLDDALLMAKTHPEVVETALRLKKLGNRLLEVVGGRAVHPVNLKVGGFYAAPKRAELLALRPELDWAAAAARRLLRTVAAFDPPDLTRDYLFVALRHDRDYAITGGRLASSEGLDAPIAAFPDLFDEHQEPNSTALHGRTRDGRAYMVGPLARWAINGDRLLPDVRAEAAALGVAPVERNPFRSIVVRAAEVLQVVLEAQRLVDAYRPPDPPAVPVEPRAGVGVGATEAPRGLCWHRYRLADDGSILEARIVPPTAQNQPTIEEDLRQVVERGLALDDDALKWRCEQAIRNYDPCISCATHFLRLKVHREP</sequence>
<evidence type="ECO:0000313" key="4">
    <source>
        <dbReference type="Proteomes" id="UP000219621"/>
    </source>
</evidence>
<evidence type="ECO:0000313" key="3">
    <source>
        <dbReference type="EMBL" id="SOD96903.1"/>
    </source>
</evidence>
<evidence type="ECO:0000256" key="2">
    <source>
        <dbReference type="PIRSR" id="PIRSR601501-1"/>
    </source>
</evidence>
<dbReference type="GO" id="GO:0008901">
    <property type="term" value="F:ferredoxin hydrogenase activity"/>
    <property type="evidence" value="ECO:0007669"/>
    <property type="project" value="InterPro"/>
</dbReference>
<feature type="binding site" evidence="2">
    <location>
        <position position="416"/>
    </location>
    <ligand>
        <name>Fe cation</name>
        <dbReference type="ChEBI" id="CHEBI:24875"/>
    </ligand>
</feature>
<keyword evidence="2" id="KW-0479">Metal-binding</keyword>
<feature type="binding site" evidence="2">
    <location>
        <position position="43"/>
    </location>
    <ligand>
        <name>Mg(2+)</name>
        <dbReference type="ChEBI" id="CHEBI:18420"/>
    </ligand>
</feature>
<feature type="binding site" evidence="2">
    <location>
        <position position="413"/>
    </location>
    <ligand>
        <name>Ni(2+)</name>
        <dbReference type="ChEBI" id="CHEBI:49786"/>
    </ligand>
</feature>
<dbReference type="AlphaFoldDB" id="A0A286GMY7"/>
<dbReference type="Gene3D" id="1.10.645.10">
    <property type="entry name" value="Cytochrome-c3 Hydrogenase, chain B"/>
    <property type="match status" value="1"/>
</dbReference>
<dbReference type="InterPro" id="IPR001501">
    <property type="entry name" value="Ni-dep_hyd_lsu"/>
</dbReference>
<dbReference type="PROSITE" id="PS00508">
    <property type="entry name" value="NI_HGENASE_L_2"/>
    <property type="match status" value="1"/>
</dbReference>
<dbReference type="SUPFAM" id="SSF56762">
    <property type="entry name" value="HydB/Nqo4-like"/>
    <property type="match status" value="1"/>
</dbReference>
<evidence type="ECO:0000256" key="1">
    <source>
        <dbReference type="ARBA" id="ARBA00023002"/>
    </source>
</evidence>
<dbReference type="InterPro" id="IPR018194">
    <property type="entry name" value="Ni-dep_hyd_lsu_Ni_BS"/>
</dbReference>
<dbReference type="EMBL" id="OCNJ01000006">
    <property type="protein sequence ID" value="SOD96903.1"/>
    <property type="molecule type" value="Genomic_DNA"/>
</dbReference>
<keyword evidence="1" id="KW-0560">Oxidoreductase</keyword>
<feature type="binding site" evidence="2">
    <location>
        <position position="369"/>
    </location>
    <ligand>
        <name>Mg(2+)</name>
        <dbReference type="ChEBI" id="CHEBI:18420"/>
    </ligand>
</feature>
<name>A0A286GMY7_9PROT</name>
<comment type="cofactor">
    <cofactor evidence="2">
        <name>Fe cation</name>
        <dbReference type="ChEBI" id="CHEBI:24875"/>
    </cofactor>
</comment>
<keyword evidence="2" id="KW-0533">Nickel</keyword>
<dbReference type="Pfam" id="PF00374">
    <property type="entry name" value="NiFeSe_Hases"/>
    <property type="match status" value="2"/>
</dbReference>
<dbReference type="RefSeq" id="WP_097279923.1">
    <property type="nucleotide sequence ID" value="NZ_OCNJ01000006.1"/>
</dbReference>
<proteinExistence type="predicted"/>
<organism evidence="3 4">
    <name type="scientific">Caenispirillum bisanense</name>
    <dbReference type="NCBI Taxonomy" id="414052"/>
    <lineage>
        <taxon>Bacteria</taxon>
        <taxon>Pseudomonadati</taxon>
        <taxon>Pseudomonadota</taxon>
        <taxon>Alphaproteobacteria</taxon>
        <taxon>Rhodospirillales</taxon>
        <taxon>Novispirillaceae</taxon>
        <taxon>Caenispirillum</taxon>
    </lineage>
</organism>
<feature type="binding site" evidence="2">
    <location>
        <position position="419"/>
    </location>
    <ligand>
        <name>Mg(2+)</name>
        <dbReference type="ChEBI" id="CHEBI:18420"/>
    </ligand>
</feature>
<feature type="binding site" evidence="2">
    <location>
        <position position="62"/>
    </location>
    <ligand>
        <name>Mg(2+)</name>
        <dbReference type="ChEBI" id="CHEBI:18420"/>
    </ligand>
</feature>
<dbReference type="OrthoDB" id="9761717at2"/>
<gene>
    <name evidence="3" type="ORF">SAMN05421508_106152</name>
</gene>
<dbReference type="GO" id="GO:0016151">
    <property type="term" value="F:nickel cation binding"/>
    <property type="evidence" value="ECO:0007669"/>
    <property type="project" value="InterPro"/>
</dbReference>
<keyword evidence="2" id="KW-0460">Magnesium</keyword>
<dbReference type="InterPro" id="IPR029014">
    <property type="entry name" value="NiFe-Hase_large"/>
</dbReference>
<dbReference type="PANTHER" id="PTHR43600:SF4">
    <property type="entry name" value="CYTOSOLIC NIFE-HYDROGENASE, ALPHA SUBUNIT"/>
    <property type="match status" value="1"/>
</dbReference>
<accession>A0A286GMY7</accession>
<feature type="binding site" evidence="2">
    <location>
        <position position="65"/>
    </location>
    <ligand>
        <name>Ni(2+)</name>
        <dbReference type="ChEBI" id="CHEBI:49786"/>
    </ligand>
</feature>
<keyword evidence="4" id="KW-1185">Reference proteome</keyword>